<feature type="transmembrane region" description="Helical" evidence="7">
    <location>
        <begin position="184"/>
        <end position="206"/>
    </location>
</feature>
<reference evidence="10" key="1">
    <citation type="submission" date="2017-06" db="EMBL/GenBank/DDBJ databases">
        <authorList>
            <person name="Varghese N."/>
            <person name="Submissions S."/>
        </authorList>
    </citation>
    <scope>NUCLEOTIDE SEQUENCE [LARGE SCALE GENOMIC DNA]</scope>
    <source>
        <strain evidence="10">DSM 45423</strain>
    </source>
</reference>
<evidence type="ECO:0000256" key="5">
    <source>
        <dbReference type="ARBA" id="ARBA00023136"/>
    </source>
</evidence>
<dbReference type="GO" id="GO:0005886">
    <property type="term" value="C:plasma membrane"/>
    <property type="evidence" value="ECO:0007669"/>
    <property type="project" value="UniProtKB-SubCell"/>
</dbReference>
<dbReference type="RefSeq" id="WP_089405064.1">
    <property type="nucleotide sequence ID" value="NZ_FZOH01000007.1"/>
</dbReference>
<dbReference type="AlphaFoldDB" id="A0A239GDZ0"/>
<proteinExistence type="predicted"/>
<evidence type="ECO:0000313" key="9">
    <source>
        <dbReference type="EMBL" id="SNS67417.1"/>
    </source>
</evidence>
<comment type="subcellular location">
    <subcellularLocation>
        <location evidence="1">Cell membrane</location>
        <topology evidence="1">Multi-pass membrane protein</topology>
    </subcellularLocation>
</comment>
<keyword evidence="5 7" id="KW-0472">Membrane</keyword>
<dbReference type="Proteomes" id="UP000198386">
    <property type="component" value="Unassembled WGS sequence"/>
</dbReference>
<evidence type="ECO:0000259" key="8">
    <source>
        <dbReference type="Pfam" id="PF02706"/>
    </source>
</evidence>
<evidence type="ECO:0000256" key="7">
    <source>
        <dbReference type="SAM" id="Phobius"/>
    </source>
</evidence>
<sequence>MDLFAIARTLRRHWLVSAVVMLLTALAAGWVLFVMPRTYEATGTYVLVNPAAPPTDAQMAADPSLVAVNRNNPYLRFSNQATVSQVLAGRVSGDTVREALRAQGANVDYTIAPSVDFGGTGQVIEIVGTGISPGEAQETLRLVTERMEAELYDMQKVYGADDSALISVLPVAEPTSARLKVSGLVRSVVGLGAAGVIVLFMCISIAEGRAPRPRAPGGRDTGTGNGIGTLPLSAPDITRSRTGRLAHVESSEFLSGLEVAPRPQGPEQDGPPSGRHSAEMEEDPRVGSARLSSADLH</sequence>
<feature type="domain" description="Polysaccharide chain length determinant N-terminal" evidence="8">
    <location>
        <begin position="1"/>
        <end position="53"/>
    </location>
</feature>
<evidence type="ECO:0000256" key="6">
    <source>
        <dbReference type="SAM" id="MobiDB-lite"/>
    </source>
</evidence>
<feature type="compositionally biased region" description="Basic and acidic residues" evidence="6">
    <location>
        <begin position="276"/>
        <end position="285"/>
    </location>
</feature>
<keyword evidence="3 7" id="KW-0812">Transmembrane</keyword>
<feature type="region of interest" description="Disordered" evidence="6">
    <location>
        <begin position="252"/>
        <end position="297"/>
    </location>
</feature>
<protein>
    <submittedName>
        <fullName evidence="9">Capsular polysaccharide biosynthesis protein</fullName>
    </submittedName>
</protein>
<keyword evidence="10" id="KW-1185">Reference proteome</keyword>
<organism evidence="9 10">
    <name type="scientific">Geodermatophilus saharensis</name>
    <dbReference type="NCBI Taxonomy" id="1137994"/>
    <lineage>
        <taxon>Bacteria</taxon>
        <taxon>Bacillati</taxon>
        <taxon>Actinomycetota</taxon>
        <taxon>Actinomycetes</taxon>
        <taxon>Geodermatophilales</taxon>
        <taxon>Geodermatophilaceae</taxon>
        <taxon>Geodermatophilus</taxon>
    </lineage>
</organism>
<dbReference type="EMBL" id="FZOH01000007">
    <property type="protein sequence ID" value="SNS67417.1"/>
    <property type="molecule type" value="Genomic_DNA"/>
</dbReference>
<name>A0A239GDZ0_9ACTN</name>
<dbReference type="InterPro" id="IPR003856">
    <property type="entry name" value="LPS_length_determ_N"/>
</dbReference>
<evidence type="ECO:0000313" key="10">
    <source>
        <dbReference type="Proteomes" id="UP000198386"/>
    </source>
</evidence>
<feature type="transmembrane region" description="Helical" evidence="7">
    <location>
        <begin position="12"/>
        <end position="33"/>
    </location>
</feature>
<feature type="region of interest" description="Disordered" evidence="6">
    <location>
        <begin position="210"/>
        <end position="236"/>
    </location>
</feature>
<keyword evidence="2" id="KW-1003">Cell membrane</keyword>
<evidence type="ECO:0000256" key="2">
    <source>
        <dbReference type="ARBA" id="ARBA00022475"/>
    </source>
</evidence>
<dbReference type="OrthoDB" id="3379489at2"/>
<evidence type="ECO:0000256" key="3">
    <source>
        <dbReference type="ARBA" id="ARBA00022692"/>
    </source>
</evidence>
<evidence type="ECO:0000256" key="4">
    <source>
        <dbReference type="ARBA" id="ARBA00022989"/>
    </source>
</evidence>
<accession>A0A239GDZ0</accession>
<keyword evidence="4 7" id="KW-1133">Transmembrane helix</keyword>
<gene>
    <name evidence="9" type="ORF">SAMN04488107_3362</name>
</gene>
<evidence type="ECO:0000256" key="1">
    <source>
        <dbReference type="ARBA" id="ARBA00004651"/>
    </source>
</evidence>
<dbReference type="Pfam" id="PF02706">
    <property type="entry name" value="Wzz"/>
    <property type="match status" value="1"/>
</dbReference>